<gene>
    <name evidence="1" type="ORF">NGRA_3460</name>
</gene>
<name>A0A9P6KX73_9MICR</name>
<accession>A0A9P6KX73</accession>
<evidence type="ECO:0000313" key="1">
    <source>
        <dbReference type="EMBL" id="KAF9750334.1"/>
    </source>
</evidence>
<evidence type="ECO:0000313" key="2">
    <source>
        <dbReference type="Proteomes" id="UP000740883"/>
    </source>
</evidence>
<dbReference type="Proteomes" id="UP000740883">
    <property type="component" value="Unassembled WGS sequence"/>
</dbReference>
<feature type="non-terminal residue" evidence="1">
    <location>
        <position position="112"/>
    </location>
</feature>
<sequence length="112" mass="13447">MFRCVIRWFPPSPINIFKINYPYLIISNMVENMEKKLLSMLSSLTLNISSQDLRNNLKKMERQAQFIALSETEKATYVLQFADSQIIDYQEELEKNKKFRSVPYWEWKAKML</sequence>
<keyword evidence="2" id="KW-1185">Reference proteome</keyword>
<dbReference type="AlphaFoldDB" id="A0A9P6KX73"/>
<comment type="caution">
    <text evidence="1">The sequence shown here is derived from an EMBL/GenBank/DDBJ whole genome shotgun (WGS) entry which is preliminary data.</text>
</comment>
<proteinExistence type="predicted"/>
<organism evidence="1 2">
    <name type="scientific">Nosema granulosis</name>
    <dbReference type="NCBI Taxonomy" id="83296"/>
    <lineage>
        <taxon>Eukaryota</taxon>
        <taxon>Fungi</taxon>
        <taxon>Fungi incertae sedis</taxon>
        <taxon>Microsporidia</taxon>
        <taxon>Nosematidae</taxon>
        <taxon>Nosema</taxon>
    </lineage>
</organism>
<dbReference type="EMBL" id="SBJO01001169">
    <property type="protein sequence ID" value="KAF9750334.1"/>
    <property type="molecule type" value="Genomic_DNA"/>
</dbReference>
<protein>
    <submittedName>
        <fullName evidence="1">Uncharacterized protein</fullName>
    </submittedName>
</protein>
<reference evidence="1 2" key="1">
    <citation type="journal article" date="2020" name="Genome Biol. Evol.">
        <title>Comparative genomics of strictly vertically transmitted, feminizing microsporidia endosymbionts of amphipod crustaceans.</title>
        <authorList>
            <person name="Cormier A."/>
            <person name="Chebbi M.A."/>
            <person name="Giraud I."/>
            <person name="Wattier R."/>
            <person name="Teixeira M."/>
            <person name="Gilbert C."/>
            <person name="Rigaud T."/>
            <person name="Cordaux R."/>
        </authorList>
    </citation>
    <scope>NUCLEOTIDE SEQUENCE [LARGE SCALE GENOMIC DNA]</scope>
    <source>
        <strain evidence="1 2">Ou3-Ou53</strain>
    </source>
</reference>